<dbReference type="GO" id="GO:0003677">
    <property type="term" value="F:DNA binding"/>
    <property type="evidence" value="ECO:0007669"/>
    <property type="project" value="InterPro"/>
</dbReference>
<dbReference type="InterPro" id="IPR036388">
    <property type="entry name" value="WH-like_DNA-bd_sf"/>
</dbReference>
<feature type="compositionally biased region" description="Basic and acidic residues" evidence="1">
    <location>
        <begin position="70"/>
        <end position="83"/>
    </location>
</feature>
<dbReference type="SUPFAM" id="SSF46894">
    <property type="entry name" value="C-terminal effector domain of the bipartite response regulators"/>
    <property type="match status" value="1"/>
</dbReference>
<proteinExistence type="predicted"/>
<name>A0A7H8N7W1_9ACTN</name>
<organism evidence="2 3">
    <name type="scientific">Streptomyces buecherae</name>
    <dbReference type="NCBI Taxonomy" id="2763006"/>
    <lineage>
        <taxon>Bacteria</taxon>
        <taxon>Bacillati</taxon>
        <taxon>Actinomycetota</taxon>
        <taxon>Actinomycetes</taxon>
        <taxon>Kitasatosporales</taxon>
        <taxon>Streptomycetaceae</taxon>
        <taxon>Streptomyces</taxon>
    </lineage>
</organism>
<feature type="compositionally biased region" description="Low complexity" evidence="1">
    <location>
        <begin position="28"/>
        <end position="65"/>
    </location>
</feature>
<evidence type="ECO:0000256" key="1">
    <source>
        <dbReference type="SAM" id="MobiDB-lite"/>
    </source>
</evidence>
<feature type="compositionally biased region" description="Low complexity" evidence="1">
    <location>
        <begin position="84"/>
        <end position="93"/>
    </location>
</feature>
<dbReference type="GO" id="GO:0006355">
    <property type="term" value="P:regulation of DNA-templated transcription"/>
    <property type="evidence" value="ECO:0007669"/>
    <property type="project" value="InterPro"/>
</dbReference>
<evidence type="ECO:0000313" key="3">
    <source>
        <dbReference type="Proteomes" id="UP000509303"/>
    </source>
</evidence>
<dbReference type="RefSeq" id="WP_176162312.1">
    <property type="nucleotide sequence ID" value="NZ_CP054929.1"/>
</dbReference>
<feature type="region of interest" description="Disordered" evidence="1">
    <location>
        <begin position="1"/>
        <end position="93"/>
    </location>
</feature>
<dbReference type="PANTHER" id="PTHR34293:SF1">
    <property type="entry name" value="HTH-TYPE TRANSCRIPTIONAL REGULATOR TRMBL2"/>
    <property type="match status" value="1"/>
</dbReference>
<dbReference type="PANTHER" id="PTHR34293">
    <property type="entry name" value="HTH-TYPE TRANSCRIPTIONAL REGULATOR TRMBL2"/>
    <property type="match status" value="1"/>
</dbReference>
<keyword evidence="3" id="KW-1185">Reference proteome</keyword>
<evidence type="ECO:0000313" key="2">
    <source>
        <dbReference type="EMBL" id="QKW50577.1"/>
    </source>
</evidence>
<evidence type="ECO:0008006" key="4">
    <source>
        <dbReference type="Google" id="ProtNLM"/>
    </source>
</evidence>
<accession>A0A7H8N7W1</accession>
<dbReference type="InterPro" id="IPR016032">
    <property type="entry name" value="Sig_transdc_resp-reg_C-effctor"/>
</dbReference>
<gene>
    <name evidence="2" type="ORF">HUT08_14705</name>
</gene>
<dbReference type="Gene3D" id="1.10.10.10">
    <property type="entry name" value="Winged helix-like DNA-binding domain superfamily/Winged helix DNA-binding domain"/>
    <property type="match status" value="1"/>
</dbReference>
<dbReference type="EMBL" id="CP054929">
    <property type="protein sequence ID" value="QKW50577.1"/>
    <property type="molecule type" value="Genomic_DNA"/>
</dbReference>
<dbReference type="InterPro" id="IPR051797">
    <property type="entry name" value="TrmB-like"/>
</dbReference>
<protein>
    <recommendedName>
        <fullName evidence="4">HTH luxR-type domain-containing protein</fullName>
    </recommendedName>
</protein>
<reference evidence="2 3" key="1">
    <citation type="submission" date="2020-06" db="EMBL/GenBank/DDBJ databases">
        <title>Genome mining for natural products.</title>
        <authorList>
            <person name="Zhang B."/>
            <person name="Shi J."/>
            <person name="Ge H."/>
        </authorList>
    </citation>
    <scope>NUCLEOTIDE SEQUENCE [LARGE SCALE GENOMIC DNA]</scope>
    <source>
        <strain evidence="2 3">NA00687</strain>
    </source>
</reference>
<dbReference type="AlphaFoldDB" id="A0A7H8N7W1"/>
<dbReference type="Proteomes" id="UP000509303">
    <property type="component" value="Chromosome"/>
</dbReference>
<dbReference type="SUPFAM" id="SSF56024">
    <property type="entry name" value="Phospholipase D/nuclease"/>
    <property type="match status" value="1"/>
</dbReference>
<sequence>MAGSPAHGAAAPDAPPQGLPRHGLSQHGVPQRGVPPQGGPARRGATGARRAVSGAEREAAGAAYACPADVRQRPDDAPREHPAAARADGPRAGAVRHVGAWTGGVRGGDGWADEVRGGDGGRAGLGWADPGQAGRNAPAWGPDGAREVGRADAEWREAGAGDEAGDPDAVEHALRQVCELIESAVSLHRRHSEQPAAMVVTDDGPAARRTVHQLIAQARHGVGVIVSSCPDQAQSLAPLLDQLSGVANRGVAVRVLCAADALETPGVATAVRRGLAGHEVRVETGDLQGGVIVDGQTAFVHAGPGQPGRYASVIEDPASVRVLDLMFAAAWRTAMPMAEHLRLADRLRTDSVRKILDRLRAGRTDDVAAREIQVSLRTYRRHVAAIMRDVGANSRFQAGVRAYELGLLGPA</sequence>
<feature type="compositionally biased region" description="Low complexity" evidence="1">
    <location>
        <begin position="1"/>
        <end position="12"/>
    </location>
</feature>